<evidence type="ECO:0000313" key="2">
    <source>
        <dbReference type="EMBL" id="KAL0575272.1"/>
    </source>
</evidence>
<feature type="region of interest" description="Disordered" evidence="1">
    <location>
        <begin position="1"/>
        <end position="47"/>
    </location>
</feature>
<dbReference type="Proteomes" id="UP001465976">
    <property type="component" value="Unassembled WGS sequence"/>
</dbReference>
<comment type="caution">
    <text evidence="2">The sequence shown here is derived from an EMBL/GenBank/DDBJ whole genome shotgun (WGS) entry which is preliminary data.</text>
</comment>
<proteinExistence type="predicted"/>
<accession>A0ABR3FIU7</accession>
<keyword evidence="3" id="KW-1185">Reference proteome</keyword>
<sequence length="184" mass="21700">MPPDRRPKRNHPSALTVSGWASPPSTHAPPPPETTAQRQEREKQEKKEKFMRDVGWKEGQYARQDELACSTGAFEYRREIAKHLNENKSHEFVCPRWHWCAWYTNVKYYDVKLDNGEIAPTFHQKRKQHAYNLYMKHLQHFHLKPEGVKWGNVKGYRILVECEVQPYVPHPDRNVPAVSLETDT</sequence>
<evidence type="ECO:0000256" key="1">
    <source>
        <dbReference type="SAM" id="MobiDB-lite"/>
    </source>
</evidence>
<reference evidence="2 3" key="1">
    <citation type="submission" date="2024-02" db="EMBL/GenBank/DDBJ databases">
        <title>A draft genome for the cacao thread blight pathogen Marasmius crinis-equi.</title>
        <authorList>
            <person name="Cohen S.P."/>
            <person name="Baruah I.K."/>
            <person name="Amoako-Attah I."/>
            <person name="Bukari Y."/>
            <person name="Meinhardt L.W."/>
            <person name="Bailey B.A."/>
        </authorList>
    </citation>
    <scope>NUCLEOTIDE SEQUENCE [LARGE SCALE GENOMIC DNA]</scope>
    <source>
        <strain evidence="2 3">GH-76</strain>
    </source>
</reference>
<feature type="compositionally biased region" description="Basic residues" evidence="1">
    <location>
        <begin position="1"/>
        <end position="11"/>
    </location>
</feature>
<protein>
    <submittedName>
        <fullName evidence="2">Uncharacterized protein</fullName>
    </submittedName>
</protein>
<evidence type="ECO:0000313" key="3">
    <source>
        <dbReference type="Proteomes" id="UP001465976"/>
    </source>
</evidence>
<organism evidence="2 3">
    <name type="scientific">Marasmius crinis-equi</name>
    <dbReference type="NCBI Taxonomy" id="585013"/>
    <lineage>
        <taxon>Eukaryota</taxon>
        <taxon>Fungi</taxon>
        <taxon>Dikarya</taxon>
        <taxon>Basidiomycota</taxon>
        <taxon>Agaricomycotina</taxon>
        <taxon>Agaricomycetes</taxon>
        <taxon>Agaricomycetidae</taxon>
        <taxon>Agaricales</taxon>
        <taxon>Marasmiineae</taxon>
        <taxon>Marasmiaceae</taxon>
        <taxon>Marasmius</taxon>
    </lineage>
</organism>
<name>A0ABR3FIU7_9AGAR</name>
<feature type="compositionally biased region" description="Basic and acidic residues" evidence="1">
    <location>
        <begin position="38"/>
        <end position="47"/>
    </location>
</feature>
<gene>
    <name evidence="2" type="ORF">V5O48_006708</name>
</gene>
<dbReference type="EMBL" id="JBAHYK010000321">
    <property type="protein sequence ID" value="KAL0575272.1"/>
    <property type="molecule type" value="Genomic_DNA"/>
</dbReference>